<dbReference type="InterPro" id="IPR013785">
    <property type="entry name" value="Aldolase_TIM"/>
</dbReference>
<comment type="cofactor">
    <cofactor evidence="7">
        <name>[4Fe-4S] cluster</name>
        <dbReference type="ChEBI" id="CHEBI:49883"/>
    </cofactor>
    <text evidence="7">Binds 1 [4Fe-4S] cluster. The cluster is coordinated with 3 cysteines and an exchangeable S-adenosyl-L-methionine.</text>
</comment>
<keyword evidence="2 7" id="KW-0949">S-adenosyl-L-methionine</keyword>
<reference evidence="10 11" key="1">
    <citation type="submission" date="2007-08" db="EMBL/GenBank/DDBJ databases">
        <title>Complete sequence of Thermotoga lettingae TMO.</title>
        <authorList>
            <consortium name="US DOE Joint Genome Institute"/>
            <person name="Copeland A."/>
            <person name="Lucas S."/>
            <person name="Lapidus A."/>
            <person name="Barry K."/>
            <person name="Glavina del Rio T."/>
            <person name="Dalin E."/>
            <person name="Tice H."/>
            <person name="Pitluck S."/>
            <person name="Foster B."/>
            <person name="Bruce D."/>
            <person name="Schmutz J."/>
            <person name="Larimer F."/>
            <person name="Land M."/>
            <person name="Hauser L."/>
            <person name="Kyrpides N."/>
            <person name="Mikhailova N."/>
            <person name="Nelson K."/>
            <person name="Gogarten J.P."/>
            <person name="Noll K."/>
            <person name="Richardson P."/>
        </authorList>
    </citation>
    <scope>NUCLEOTIDE SEQUENCE [LARGE SCALE GENOMIC DNA]</scope>
    <source>
        <strain evidence="11">ATCC BAA-301 / DSM 14385 / NBRC 107922 / TMO</strain>
    </source>
</reference>
<dbReference type="SFLD" id="SFLDF00348">
    <property type="entry name" value="FeFe_hydrogenase_maturase_(Hyd"/>
    <property type="match status" value="1"/>
</dbReference>
<feature type="binding site" evidence="7">
    <location>
        <position position="69"/>
    </location>
    <ligand>
        <name>[4Fe-4S] cluster</name>
        <dbReference type="ChEBI" id="CHEBI:49883"/>
        <note>4Fe-4S-S-AdoMet</note>
    </ligand>
</feature>
<dbReference type="InterPro" id="IPR006638">
    <property type="entry name" value="Elp3/MiaA/NifB-like_rSAM"/>
</dbReference>
<dbReference type="SFLD" id="SFLDS00029">
    <property type="entry name" value="Radical_SAM"/>
    <property type="match status" value="1"/>
</dbReference>
<reference evidence="10 11" key="2">
    <citation type="journal article" date="2009" name="Proc. Natl. Acad. Sci. U.S.A.">
        <title>On the chimeric nature, thermophilic origin, and phylogenetic placement of the Thermotogales.</title>
        <authorList>
            <person name="Zhaxybayeva O."/>
            <person name="Swithers K.S."/>
            <person name="Lapierre P."/>
            <person name="Fournier G.P."/>
            <person name="Bickhart D.M."/>
            <person name="DeBoy R.T."/>
            <person name="Nelson K.E."/>
            <person name="Nesbo C.L."/>
            <person name="Doolittle W.F."/>
            <person name="Gogarten J.P."/>
            <person name="Noll K.M."/>
        </authorList>
    </citation>
    <scope>NUCLEOTIDE SEQUENCE [LARGE SCALE GENOMIC DNA]</scope>
    <source>
        <strain evidence="11">ATCC BAA-301 / DSM 14385 / NBRC 107922 / TMO</strain>
    </source>
</reference>
<dbReference type="STRING" id="416591.Tlet_1746"/>
<evidence type="ECO:0000256" key="3">
    <source>
        <dbReference type="ARBA" id="ARBA00022723"/>
    </source>
</evidence>
<gene>
    <name evidence="10" type="ordered locus">Tlet_1746</name>
</gene>
<dbReference type="InterPro" id="IPR010722">
    <property type="entry name" value="BATS_dom"/>
</dbReference>
<feature type="binding site" evidence="7">
    <location>
        <position position="62"/>
    </location>
    <ligand>
        <name>[4Fe-4S] cluster</name>
        <dbReference type="ChEBI" id="CHEBI:49883"/>
        <note>4Fe-4S-S-AdoMet</note>
    </ligand>
</feature>
<proteinExistence type="predicted"/>
<dbReference type="PROSITE" id="PS51918">
    <property type="entry name" value="RADICAL_SAM"/>
    <property type="match status" value="1"/>
</dbReference>
<dbReference type="eggNOG" id="COG0502">
    <property type="taxonomic scope" value="Bacteria"/>
</dbReference>
<evidence type="ECO:0000313" key="11">
    <source>
        <dbReference type="Proteomes" id="UP000002016"/>
    </source>
</evidence>
<protein>
    <submittedName>
        <fullName evidence="10">Radical SAM domain protein</fullName>
    </submittedName>
</protein>
<dbReference type="InterPro" id="IPR007197">
    <property type="entry name" value="rSAM"/>
</dbReference>
<dbReference type="GO" id="GO:0042364">
    <property type="term" value="P:water-soluble vitamin biosynthetic process"/>
    <property type="evidence" value="ECO:0007669"/>
    <property type="project" value="UniProtKB-ARBA"/>
</dbReference>
<evidence type="ECO:0000256" key="5">
    <source>
        <dbReference type="ARBA" id="ARBA00023014"/>
    </source>
</evidence>
<evidence type="ECO:0000259" key="9">
    <source>
        <dbReference type="PROSITE" id="PS51918"/>
    </source>
</evidence>
<feature type="domain" description="Radical SAM core" evidence="9">
    <location>
        <begin position="48"/>
        <end position="267"/>
    </location>
</feature>
<comment type="cofactor">
    <cofactor evidence="6">
        <name>[2Fe-2S] cluster</name>
        <dbReference type="ChEBI" id="CHEBI:190135"/>
    </cofactor>
</comment>
<dbReference type="NCBIfam" id="TIGR03956">
    <property type="entry name" value="rSAM_HydE"/>
    <property type="match status" value="1"/>
</dbReference>
<dbReference type="GO" id="GO:0051539">
    <property type="term" value="F:4 iron, 4 sulfur cluster binding"/>
    <property type="evidence" value="ECO:0007669"/>
    <property type="project" value="UniProtKB-KW"/>
</dbReference>
<dbReference type="SMART" id="SM00876">
    <property type="entry name" value="BATS"/>
    <property type="match status" value="1"/>
</dbReference>
<feature type="binding site" evidence="8">
    <location>
        <position position="160"/>
    </location>
    <ligand>
        <name>S-adenosyl-L-methionine</name>
        <dbReference type="ChEBI" id="CHEBI:59789"/>
    </ligand>
</feature>
<feature type="binding site" evidence="7">
    <location>
        <position position="66"/>
    </location>
    <ligand>
        <name>[4Fe-4S] cluster</name>
        <dbReference type="ChEBI" id="CHEBI:49883"/>
        <note>4Fe-4S-S-AdoMet</note>
    </ligand>
</feature>
<evidence type="ECO:0000313" key="10">
    <source>
        <dbReference type="EMBL" id="ABV34300.1"/>
    </source>
</evidence>
<dbReference type="OrthoDB" id="9775764at2"/>
<dbReference type="SFLD" id="SFLDG01082">
    <property type="entry name" value="B12-binding_domain_containing"/>
    <property type="match status" value="1"/>
</dbReference>
<feature type="binding site" evidence="8">
    <location>
        <position position="179"/>
    </location>
    <ligand>
        <name>S-adenosyl-L-methionine</name>
        <dbReference type="ChEBI" id="CHEBI:59789"/>
    </ligand>
</feature>
<dbReference type="PIRSF" id="PIRSF004762">
    <property type="entry name" value="CHP00423"/>
    <property type="match status" value="1"/>
</dbReference>
<dbReference type="InterPro" id="IPR034422">
    <property type="entry name" value="HydE/PylB-like"/>
</dbReference>
<evidence type="ECO:0000256" key="8">
    <source>
        <dbReference type="PIRSR" id="PIRSR004762-2"/>
    </source>
</evidence>
<dbReference type="GO" id="GO:0016740">
    <property type="term" value="F:transferase activity"/>
    <property type="evidence" value="ECO:0007669"/>
    <property type="project" value="TreeGrafter"/>
</dbReference>
<dbReference type="HOGENOM" id="CLU_033172_0_1_0"/>
<evidence type="ECO:0000256" key="6">
    <source>
        <dbReference type="ARBA" id="ARBA00034078"/>
    </source>
</evidence>
<keyword evidence="4 7" id="KW-0408">Iron</keyword>
<dbReference type="Pfam" id="PF04055">
    <property type="entry name" value="Radical_SAM"/>
    <property type="match status" value="1"/>
</dbReference>
<keyword evidence="5 7" id="KW-0411">Iron-sulfur</keyword>
<organism evidence="10 11">
    <name type="scientific">Pseudothermotoga lettingae (strain ATCC BAA-301 / DSM 14385 / NBRC 107922 / TMO)</name>
    <name type="common">Thermotoga lettingae</name>
    <dbReference type="NCBI Taxonomy" id="416591"/>
    <lineage>
        <taxon>Bacteria</taxon>
        <taxon>Thermotogati</taxon>
        <taxon>Thermotogota</taxon>
        <taxon>Thermotogae</taxon>
        <taxon>Thermotogales</taxon>
        <taxon>Thermotogaceae</taxon>
        <taxon>Pseudothermotoga</taxon>
    </lineage>
</organism>
<dbReference type="RefSeq" id="WP_012003776.1">
    <property type="nucleotide sequence ID" value="NC_009828.1"/>
</dbReference>
<dbReference type="Proteomes" id="UP000002016">
    <property type="component" value="Chromosome"/>
</dbReference>
<accession>A8F816</accession>
<dbReference type="AlphaFoldDB" id="A8F816"/>
<dbReference type="EMBL" id="CP000812">
    <property type="protein sequence ID" value="ABV34300.1"/>
    <property type="molecule type" value="Genomic_DNA"/>
</dbReference>
<keyword evidence="3" id="KW-0479">Metal-binding</keyword>
<dbReference type="InterPro" id="IPR024021">
    <property type="entry name" value="FeFe-hyd_HydE_rSAM"/>
</dbReference>
<dbReference type="SUPFAM" id="SSF102114">
    <property type="entry name" value="Radical SAM enzymes"/>
    <property type="match status" value="1"/>
</dbReference>
<dbReference type="SFLD" id="SFLDG01060">
    <property type="entry name" value="BATS_domain_containing"/>
    <property type="match status" value="1"/>
</dbReference>
<dbReference type="KEGG" id="tle:Tlet_1746"/>
<name>A8F816_PSELT</name>
<evidence type="ECO:0000256" key="7">
    <source>
        <dbReference type="PIRSR" id="PIRSR004762-1"/>
    </source>
</evidence>
<dbReference type="PANTHER" id="PTHR43726:SF1">
    <property type="entry name" value="BIOTIN SYNTHASE"/>
    <property type="match status" value="1"/>
</dbReference>
<keyword evidence="1 7" id="KW-0004">4Fe-4S</keyword>
<dbReference type="PANTHER" id="PTHR43726">
    <property type="entry name" value="3-METHYLORNITHINE SYNTHASE"/>
    <property type="match status" value="1"/>
</dbReference>
<sequence>MFEGVLKKILNHPEKVDLEEIAFLLSDSRVDEKLFALADEVRQKYMGKDVYLRGIIEFSNYCRNDCLYCGIRASNRNVKRYRMKADEIIHRARVIYQMGVKTIVLQSGEDLFYDEESIAYVIKEIKKMKVAVTLSIGERTYEEYRYWKESGADRYLMRHETADEQIYEKMHPGDSLQNRIEHLRKLKQLGYEIGAGSMVGLPGQNDYSLAKDVLFVYELDADMVGIGPFIPHPNTPLSNFKGGDLQKTLKLIALTRLFLPDSNIPATTALGTIHPSGRQLALKCGANVIMPNFTPSPYRAQYVLYPGKICIFEKDTACGECTKQLIKSAGYFVSNSLGYRKKIATE</sequence>
<dbReference type="GO" id="GO:0044272">
    <property type="term" value="P:sulfur compound biosynthetic process"/>
    <property type="evidence" value="ECO:0007669"/>
    <property type="project" value="UniProtKB-ARBA"/>
</dbReference>
<dbReference type="SFLD" id="SFLDG01280">
    <property type="entry name" value="HydE/PylB-like"/>
    <property type="match status" value="1"/>
</dbReference>
<keyword evidence="11" id="KW-1185">Reference proteome</keyword>
<dbReference type="GO" id="GO:0046872">
    <property type="term" value="F:metal ion binding"/>
    <property type="evidence" value="ECO:0007669"/>
    <property type="project" value="UniProtKB-KW"/>
</dbReference>
<evidence type="ECO:0000256" key="1">
    <source>
        <dbReference type="ARBA" id="ARBA00022485"/>
    </source>
</evidence>
<dbReference type="CDD" id="cd01335">
    <property type="entry name" value="Radical_SAM"/>
    <property type="match status" value="1"/>
</dbReference>
<dbReference type="InterPro" id="IPR058240">
    <property type="entry name" value="rSAM_sf"/>
</dbReference>
<evidence type="ECO:0000256" key="2">
    <source>
        <dbReference type="ARBA" id="ARBA00022691"/>
    </source>
</evidence>
<evidence type="ECO:0000256" key="4">
    <source>
        <dbReference type="ARBA" id="ARBA00023004"/>
    </source>
</evidence>
<dbReference type="Gene3D" id="3.20.20.70">
    <property type="entry name" value="Aldolase class I"/>
    <property type="match status" value="1"/>
</dbReference>
<feature type="binding site" evidence="8">
    <location>
        <position position="135"/>
    </location>
    <ligand>
        <name>(3R)-3-methyl-D-ornithine</name>
        <dbReference type="ChEBI" id="CHEBI:64642"/>
    </ligand>
</feature>
<dbReference type="SMART" id="SM00729">
    <property type="entry name" value="Elp3"/>
    <property type="match status" value="1"/>
</dbReference>